<dbReference type="EMBL" id="RCZP01000050">
    <property type="protein sequence ID" value="TPG44834.1"/>
    <property type="molecule type" value="Genomic_DNA"/>
</dbReference>
<dbReference type="SUPFAM" id="SSF53850">
    <property type="entry name" value="Periplasmic binding protein-like II"/>
    <property type="match status" value="1"/>
</dbReference>
<dbReference type="PANTHER" id="PTHR42928:SF5">
    <property type="entry name" value="BLR1237 PROTEIN"/>
    <property type="match status" value="1"/>
</dbReference>
<evidence type="ECO:0000313" key="3">
    <source>
        <dbReference type="Proteomes" id="UP000317078"/>
    </source>
</evidence>
<comment type="caution">
    <text evidence="2">The sequence shown here is derived from an EMBL/GenBank/DDBJ whole genome shotgun (WGS) entry which is preliminary data.</text>
</comment>
<dbReference type="Gene3D" id="3.40.190.10">
    <property type="entry name" value="Periplasmic binding protein-like II"/>
    <property type="match status" value="1"/>
</dbReference>
<dbReference type="Proteomes" id="UP000317078">
    <property type="component" value="Unassembled WGS sequence"/>
</dbReference>
<dbReference type="AlphaFoldDB" id="A0A502F607"/>
<dbReference type="PANTHER" id="PTHR42928">
    <property type="entry name" value="TRICARBOXYLATE-BINDING PROTEIN"/>
    <property type="match status" value="1"/>
</dbReference>
<comment type="similarity">
    <text evidence="1">Belongs to the UPF0065 (bug) family.</text>
</comment>
<evidence type="ECO:0000313" key="2">
    <source>
        <dbReference type="EMBL" id="TPG44834.1"/>
    </source>
</evidence>
<dbReference type="Pfam" id="PF03401">
    <property type="entry name" value="TctC"/>
    <property type="match status" value="1"/>
</dbReference>
<gene>
    <name evidence="2" type="ORF">EAH89_26910</name>
</gene>
<dbReference type="CDD" id="cd07012">
    <property type="entry name" value="PBP2_Bug_TTT"/>
    <property type="match status" value="1"/>
</dbReference>
<reference evidence="2 3" key="1">
    <citation type="journal article" date="2019" name="Environ. Microbiol.">
        <title>Species interactions and distinct microbial communities in high Arctic permafrost affected cryosols are associated with the CH4 and CO2 gas fluxes.</title>
        <authorList>
            <person name="Altshuler I."/>
            <person name="Hamel J."/>
            <person name="Turney S."/>
            <person name="Magnuson E."/>
            <person name="Levesque R."/>
            <person name="Greer C."/>
            <person name="Whyte L.G."/>
        </authorList>
    </citation>
    <scope>NUCLEOTIDE SEQUENCE [LARGE SCALE GENOMIC DNA]</scope>
    <source>
        <strain evidence="2 3">S9.3B</strain>
    </source>
</reference>
<dbReference type="InterPro" id="IPR005064">
    <property type="entry name" value="BUG"/>
</dbReference>
<proteinExistence type="inferred from homology"/>
<dbReference type="OrthoDB" id="8196049at2"/>
<sequence>MLRRALVGGVAAAGLVAGREGRAQPAPYPGRPVRIIVPFAPGGGVDAVGRTVAQRLSERIGVPVVVENRAGGSGTIGGQAVQAAAPDGYTLLFSASTHVMARQVLRRPPYDPLTDFAPVAQIGAAPLLLVLSPNRPQSNITEIVVEARRNPDRWAFGASALGSAGHLATILFLKLAGLDLVIAPYRGTAPALTDVAAGNVQLMIDPVLALLPLVQSGGVKGVAITSAHRSPLAPSIPTSAEAGMPGLEFASWYGLWAPKNIPAPIVTTLNGHLAEIMREPATVERFAALGLEPVFAASDDFQRFIAADVARNAELLRSANFQPE</sequence>
<keyword evidence="3" id="KW-1185">Reference proteome</keyword>
<dbReference type="PIRSF" id="PIRSF017082">
    <property type="entry name" value="YflP"/>
    <property type="match status" value="1"/>
</dbReference>
<organism evidence="2 3">
    <name type="scientific">Muricoccus nepalensis</name>
    <dbReference type="NCBI Taxonomy" id="1854500"/>
    <lineage>
        <taxon>Bacteria</taxon>
        <taxon>Pseudomonadati</taxon>
        <taxon>Pseudomonadota</taxon>
        <taxon>Alphaproteobacteria</taxon>
        <taxon>Acetobacterales</taxon>
        <taxon>Roseomonadaceae</taxon>
        <taxon>Muricoccus</taxon>
    </lineage>
</organism>
<dbReference type="InterPro" id="IPR042100">
    <property type="entry name" value="Bug_dom1"/>
</dbReference>
<evidence type="ECO:0000256" key="1">
    <source>
        <dbReference type="ARBA" id="ARBA00006987"/>
    </source>
</evidence>
<accession>A0A502F607</accession>
<protein>
    <submittedName>
        <fullName evidence="2">Tripartite tricarboxylate transporter substrate binding protein</fullName>
    </submittedName>
</protein>
<dbReference type="Gene3D" id="3.40.190.150">
    <property type="entry name" value="Bordetella uptake gene, domain 1"/>
    <property type="match status" value="1"/>
</dbReference>
<name>A0A502F607_9PROT</name>
<dbReference type="RefSeq" id="WP_140886814.1">
    <property type="nucleotide sequence ID" value="NZ_RCZP01000050.1"/>
</dbReference>